<accession>A0A6F8XNQ2</accession>
<dbReference type="Gene3D" id="3.20.20.370">
    <property type="entry name" value="Glycoside hydrolase/deacetylase"/>
    <property type="match status" value="1"/>
</dbReference>
<dbReference type="InterPro" id="IPR002509">
    <property type="entry name" value="NODB_dom"/>
</dbReference>
<dbReference type="EMBL" id="AP022870">
    <property type="protein sequence ID" value="BCB75381.1"/>
    <property type="molecule type" value="Genomic_DNA"/>
</dbReference>
<dbReference type="InterPro" id="IPR011330">
    <property type="entry name" value="Glyco_hydro/deAcase_b/a-brl"/>
</dbReference>
<dbReference type="RefSeq" id="WP_232071102.1">
    <property type="nucleotide sequence ID" value="NZ_AP022870.1"/>
</dbReference>
<protein>
    <submittedName>
        <fullName evidence="2">Chitooligosaccharide deacetylase NodB</fullName>
    </submittedName>
</protein>
<sequence>MTRPLPYLWARSLEALLLGVRAHRRRRPFTPGRRAWPLFNAETGAVALTVDDGPDPRWTPALLDVLARHEVPATFFLIGARTAEQPRLARRIAEAGHAIGNHSMHHPQPFAALDAARQRAEIGETQERIADAVGQPPRLFRAPGGGWSRTVLGVAAEHGLTAVDWTVNPSDWKEPGVPHITRVLSRSGPGHILLCHDGGGDRSQTIAALDRVIPLLKERGLRFVPVPARDAAVA</sequence>
<reference evidence="2 3" key="1">
    <citation type="submission" date="2020-03" db="EMBL/GenBank/DDBJ databases">
        <title>Whole genome shotgun sequence of Phytohabitans flavus NBRC 107702.</title>
        <authorList>
            <person name="Komaki H."/>
            <person name="Tamura T."/>
        </authorList>
    </citation>
    <scope>NUCLEOTIDE SEQUENCE [LARGE SCALE GENOMIC DNA]</scope>
    <source>
        <strain evidence="2 3">NBRC 107702</strain>
    </source>
</reference>
<reference evidence="2 3" key="2">
    <citation type="submission" date="2020-03" db="EMBL/GenBank/DDBJ databases">
        <authorList>
            <person name="Ichikawa N."/>
            <person name="Kimura A."/>
            <person name="Kitahashi Y."/>
            <person name="Uohara A."/>
        </authorList>
    </citation>
    <scope>NUCLEOTIDE SEQUENCE [LARGE SCALE GENOMIC DNA]</scope>
    <source>
        <strain evidence="2 3">NBRC 107702</strain>
    </source>
</reference>
<dbReference type="PROSITE" id="PS51677">
    <property type="entry name" value="NODB"/>
    <property type="match status" value="1"/>
</dbReference>
<dbReference type="PANTHER" id="PTHR10587:SF137">
    <property type="entry name" value="4-DEOXY-4-FORMAMIDO-L-ARABINOSE-PHOSPHOUNDECAPRENOL DEFORMYLASE ARND-RELATED"/>
    <property type="match status" value="1"/>
</dbReference>
<evidence type="ECO:0000259" key="1">
    <source>
        <dbReference type="PROSITE" id="PS51677"/>
    </source>
</evidence>
<evidence type="ECO:0000313" key="2">
    <source>
        <dbReference type="EMBL" id="BCB75381.1"/>
    </source>
</evidence>
<name>A0A6F8XNQ2_9ACTN</name>
<dbReference type="GO" id="GO:0005975">
    <property type="term" value="P:carbohydrate metabolic process"/>
    <property type="evidence" value="ECO:0007669"/>
    <property type="project" value="InterPro"/>
</dbReference>
<dbReference type="SUPFAM" id="SSF88713">
    <property type="entry name" value="Glycoside hydrolase/deacetylase"/>
    <property type="match status" value="1"/>
</dbReference>
<dbReference type="AlphaFoldDB" id="A0A6F8XNQ2"/>
<dbReference type="GO" id="GO:0016810">
    <property type="term" value="F:hydrolase activity, acting on carbon-nitrogen (but not peptide) bonds"/>
    <property type="evidence" value="ECO:0007669"/>
    <property type="project" value="InterPro"/>
</dbReference>
<gene>
    <name evidence="2" type="ORF">Pflav_017910</name>
</gene>
<keyword evidence="3" id="KW-1185">Reference proteome</keyword>
<dbReference type="InterPro" id="IPR050248">
    <property type="entry name" value="Polysacc_deacetylase_ArnD"/>
</dbReference>
<dbReference type="Pfam" id="PF01522">
    <property type="entry name" value="Polysacc_deac_1"/>
    <property type="match status" value="1"/>
</dbReference>
<dbReference type="Proteomes" id="UP000502508">
    <property type="component" value="Chromosome"/>
</dbReference>
<proteinExistence type="predicted"/>
<dbReference type="CDD" id="cd10917">
    <property type="entry name" value="CE4_NodB_like_6s_7s"/>
    <property type="match status" value="1"/>
</dbReference>
<dbReference type="KEGG" id="pfla:Pflav_017910"/>
<dbReference type="PANTHER" id="PTHR10587">
    <property type="entry name" value="GLYCOSYL TRANSFERASE-RELATED"/>
    <property type="match status" value="1"/>
</dbReference>
<evidence type="ECO:0000313" key="3">
    <source>
        <dbReference type="Proteomes" id="UP000502508"/>
    </source>
</evidence>
<feature type="domain" description="NodB homology" evidence="1">
    <location>
        <begin position="44"/>
        <end position="224"/>
    </location>
</feature>
<organism evidence="2 3">
    <name type="scientific">Phytohabitans flavus</name>
    <dbReference type="NCBI Taxonomy" id="1076124"/>
    <lineage>
        <taxon>Bacteria</taxon>
        <taxon>Bacillati</taxon>
        <taxon>Actinomycetota</taxon>
        <taxon>Actinomycetes</taxon>
        <taxon>Micromonosporales</taxon>
        <taxon>Micromonosporaceae</taxon>
    </lineage>
</organism>